<dbReference type="PROSITE" id="PS50113">
    <property type="entry name" value="PAC"/>
    <property type="match status" value="1"/>
</dbReference>
<dbReference type="InterPro" id="IPR035965">
    <property type="entry name" value="PAS-like_dom_sf"/>
</dbReference>
<dbReference type="InterPro" id="IPR000014">
    <property type="entry name" value="PAS"/>
</dbReference>
<dbReference type="PROSITE" id="PS50112">
    <property type="entry name" value="PAS"/>
    <property type="match status" value="1"/>
</dbReference>
<sequence>MNTHDPSMEETLFFGQLMENSSPIELLKQILMNSQHAIVVTDADRNHGYRIVYANQVFCRHTGYELAELVGQSTSILQGPKSNRRVLARLSPALEKNGYFYGSSVNYRKDGSMYPVEWNISAITNDAGEVTHYISLQKDLTNMRRLVRQIRDSTEVFKQFYLDSLGKGSRFGSGSDSVLKALKRSAKLFNGRLKLKDNVELFQDAFPYQEPEEDKFDELFFDLDEASAGEADQRLNKQALSAEEFWSDSPIEEDDVESIVGALGELESETGLIELNGYSEARFKNVARLYKELANTLYFCIEFNDGALMIDEVAERLDAQATNSSFPIEFLLMFNKDISSWLHEVFVEKQAGNVFAGESNAIMAGEQLLSLIGKE</sequence>
<feature type="domain" description="PAS" evidence="4">
    <location>
        <begin position="23"/>
        <end position="97"/>
    </location>
</feature>
<dbReference type="EMBL" id="JXYA01000016">
    <property type="protein sequence ID" value="KJZ10193.1"/>
    <property type="molecule type" value="Genomic_DNA"/>
</dbReference>
<evidence type="ECO:0000259" key="5">
    <source>
        <dbReference type="PROSITE" id="PS50113"/>
    </source>
</evidence>
<gene>
    <name evidence="6" type="ORF">TW77_08170</name>
</gene>
<organism evidence="6 7">
    <name type="scientific">Pseudoalteromonas rubra</name>
    <dbReference type="NCBI Taxonomy" id="43658"/>
    <lineage>
        <taxon>Bacteria</taxon>
        <taxon>Pseudomonadati</taxon>
        <taxon>Pseudomonadota</taxon>
        <taxon>Gammaproteobacteria</taxon>
        <taxon>Alteromonadales</taxon>
        <taxon>Pseudoalteromonadaceae</taxon>
        <taxon>Pseudoalteromonas</taxon>
    </lineage>
</organism>
<evidence type="ECO:0000313" key="7">
    <source>
        <dbReference type="Proteomes" id="UP000033452"/>
    </source>
</evidence>
<reference evidence="6 7" key="1">
    <citation type="journal article" date="2015" name="BMC Genomics">
        <title>Genome mining reveals unlocked bioactive potential of marine Gram-negative bacteria.</title>
        <authorList>
            <person name="Machado H."/>
            <person name="Sonnenschein E.C."/>
            <person name="Melchiorsen J."/>
            <person name="Gram L."/>
        </authorList>
    </citation>
    <scope>NUCLEOTIDE SEQUENCE [LARGE SCALE GENOMIC DNA]</scope>
    <source>
        <strain evidence="6 7">S2471</strain>
    </source>
</reference>
<dbReference type="PATRIC" id="fig|43658.5.peg.1716"/>
<dbReference type="SUPFAM" id="SSF55785">
    <property type="entry name" value="PYP-like sensor domain (PAS domain)"/>
    <property type="match status" value="1"/>
</dbReference>
<keyword evidence="7" id="KW-1185">Reference proteome</keyword>
<dbReference type="InterPro" id="IPR001610">
    <property type="entry name" value="PAC"/>
</dbReference>
<dbReference type="NCBIfam" id="TIGR00229">
    <property type="entry name" value="sensory_box"/>
    <property type="match status" value="1"/>
</dbReference>
<keyword evidence="1" id="KW-0285">Flavoprotein</keyword>
<dbReference type="Pfam" id="PF13426">
    <property type="entry name" value="PAS_9"/>
    <property type="match status" value="1"/>
</dbReference>
<name>A0A0F4QR91_9GAMM</name>
<dbReference type="CDD" id="cd00130">
    <property type="entry name" value="PAS"/>
    <property type="match status" value="1"/>
</dbReference>
<feature type="domain" description="PAC" evidence="5">
    <location>
        <begin position="100"/>
        <end position="152"/>
    </location>
</feature>
<evidence type="ECO:0000256" key="3">
    <source>
        <dbReference type="ARBA" id="ARBA00022991"/>
    </source>
</evidence>
<comment type="caution">
    <text evidence="6">The sequence shown here is derived from an EMBL/GenBank/DDBJ whole genome shotgun (WGS) entry which is preliminary data.</text>
</comment>
<evidence type="ECO:0000256" key="1">
    <source>
        <dbReference type="ARBA" id="ARBA00022630"/>
    </source>
</evidence>
<keyword evidence="2" id="KW-0288">FMN</keyword>
<evidence type="ECO:0000259" key="4">
    <source>
        <dbReference type="PROSITE" id="PS50112"/>
    </source>
</evidence>
<dbReference type="PANTHER" id="PTHR47429:SF2">
    <property type="entry name" value="PROTEIN TWIN LOV 1"/>
    <property type="match status" value="1"/>
</dbReference>
<protein>
    <submittedName>
        <fullName evidence="6">Diguanylate cyclase</fullName>
    </submittedName>
</protein>
<keyword evidence="3" id="KW-0157">Chromophore</keyword>
<dbReference type="Gene3D" id="3.30.450.20">
    <property type="entry name" value="PAS domain"/>
    <property type="match status" value="1"/>
</dbReference>
<evidence type="ECO:0000313" key="6">
    <source>
        <dbReference type="EMBL" id="KJZ10193.1"/>
    </source>
</evidence>
<accession>A0A0F4QR91</accession>
<dbReference type="AlphaFoldDB" id="A0A0F4QR91"/>
<proteinExistence type="predicted"/>
<dbReference type="SMART" id="SM00091">
    <property type="entry name" value="PAS"/>
    <property type="match status" value="1"/>
</dbReference>
<evidence type="ECO:0000256" key="2">
    <source>
        <dbReference type="ARBA" id="ARBA00022643"/>
    </source>
</evidence>
<dbReference type="SMART" id="SM00086">
    <property type="entry name" value="PAC"/>
    <property type="match status" value="1"/>
</dbReference>
<dbReference type="InterPro" id="IPR000700">
    <property type="entry name" value="PAS-assoc_C"/>
</dbReference>
<dbReference type="PANTHER" id="PTHR47429">
    <property type="entry name" value="PROTEIN TWIN LOV 1"/>
    <property type="match status" value="1"/>
</dbReference>
<dbReference type="Proteomes" id="UP000033452">
    <property type="component" value="Unassembled WGS sequence"/>
</dbReference>
<dbReference type="RefSeq" id="WP_046004468.1">
    <property type="nucleotide sequence ID" value="NZ_JXYA01000016.1"/>
</dbReference>